<dbReference type="Pfam" id="PF17917">
    <property type="entry name" value="RT_RNaseH"/>
    <property type="match status" value="1"/>
</dbReference>
<keyword evidence="2" id="KW-0548">Nucleotidyltransferase</keyword>
<name>A0A9Q3P7L4_9BASI</name>
<dbReference type="PANTHER" id="PTHR37984:SF5">
    <property type="entry name" value="PROTEIN NYNRIN-LIKE"/>
    <property type="match status" value="1"/>
</dbReference>
<proteinExistence type="predicted"/>
<evidence type="ECO:0000256" key="5">
    <source>
        <dbReference type="ARBA" id="ARBA00022801"/>
    </source>
</evidence>
<evidence type="ECO:0000256" key="3">
    <source>
        <dbReference type="ARBA" id="ARBA00022722"/>
    </source>
</evidence>
<dbReference type="Proteomes" id="UP000765509">
    <property type="component" value="Unassembled WGS sequence"/>
</dbReference>
<feature type="domain" description="Reverse transcriptase RNase H-like" evidence="7">
    <location>
        <begin position="136"/>
        <end position="237"/>
    </location>
</feature>
<dbReference type="GO" id="GO:0003964">
    <property type="term" value="F:RNA-directed DNA polymerase activity"/>
    <property type="evidence" value="ECO:0007669"/>
    <property type="project" value="UniProtKB-KW"/>
</dbReference>
<keyword evidence="6" id="KW-0695">RNA-directed DNA polymerase</keyword>
<accession>A0A9Q3P7L4</accession>
<keyword evidence="1" id="KW-0808">Transferase</keyword>
<dbReference type="GO" id="GO:0004519">
    <property type="term" value="F:endonuclease activity"/>
    <property type="evidence" value="ECO:0007669"/>
    <property type="project" value="UniProtKB-KW"/>
</dbReference>
<dbReference type="InterPro" id="IPR043502">
    <property type="entry name" value="DNA/RNA_pol_sf"/>
</dbReference>
<gene>
    <name evidence="8" type="ORF">O181_089201</name>
</gene>
<dbReference type="PANTHER" id="PTHR37984">
    <property type="entry name" value="PROTEIN CBG26694"/>
    <property type="match status" value="1"/>
</dbReference>
<organism evidence="8 9">
    <name type="scientific">Austropuccinia psidii MF-1</name>
    <dbReference type="NCBI Taxonomy" id="1389203"/>
    <lineage>
        <taxon>Eukaryota</taxon>
        <taxon>Fungi</taxon>
        <taxon>Dikarya</taxon>
        <taxon>Basidiomycota</taxon>
        <taxon>Pucciniomycotina</taxon>
        <taxon>Pucciniomycetes</taxon>
        <taxon>Pucciniales</taxon>
        <taxon>Sphaerophragmiaceae</taxon>
        <taxon>Austropuccinia</taxon>
    </lineage>
</organism>
<dbReference type="InterPro" id="IPR050951">
    <property type="entry name" value="Retrovirus_Pol_polyprotein"/>
</dbReference>
<evidence type="ECO:0000256" key="1">
    <source>
        <dbReference type="ARBA" id="ARBA00022679"/>
    </source>
</evidence>
<evidence type="ECO:0000313" key="9">
    <source>
        <dbReference type="Proteomes" id="UP000765509"/>
    </source>
</evidence>
<evidence type="ECO:0000256" key="4">
    <source>
        <dbReference type="ARBA" id="ARBA00022759"/>
    </source>
</evidence>
<keyword evidence="5" id="KW-0378">Hydrolase</keyword>
<dbReference type="AlphaFoldDB" id="A0A9Q3P7L4"/>
<evidence type="ECO:0000256" key="2">
    <source>
        <dbReference type="ARBA" id="ARBA00022695"/>
    </source>
</evidence>
<dbReference type="GO" id="GO:0016787">
    <property type="term" value="F:hydrolase activity"/>
    <property type="evidence" value="ECO:0007669"/>
    <property type="project" value="UniProtKB-KW"/>
</dbReference>
<keyword evidence="4" id="KW-0255">Endonuclease</keyword>
<evidence type="ECO:0000256" key="6">
    <source>
        <dbReference type="ARBA" id="ARBA00022918"/>
    </source>
</evidence>
<reference evidence="8" key="1">
    <citation type="submission" date="2021-03" db="EMBL/GenBank/DDBJ databases">
        <title>Draft genome sequence of rust myrtle Austropuccinia psidii MF-1, a brazilian biotype.</title>
        <authorList>
            <person name="Quecine M.C."/>
            <person name="Pachon D.M.R."/>
            <person name="Bonatelli M.L."/>
            <person name="Correr F.H."/>
            <person name="Franceschini L.M."/>
            <person name="Leite T.F."/>
            <person name="Margarido G.R.A."/>
            <person name="Almeida C.A."/>
            <person name="Ferrarezi J.A."/>
            <person name="Labate C.A."/>
        </authorList>
    </citation>
    <scope>NUCLEOTIDE SEQUENCE</scope>
    <source>
        <strain evidence="8">MF-1</strain>
    </source>
</reference>
<keyword evidence="3" id="KW-0540">Nuclease</keyword>
<dbReference type="SUPFAM" id="SSF56672">
    <property type="entry name" value="DNA/RNA polymerases"/>
    <property type="match status" value="1"/>
</dbReference>
<dbReference type="InterPro" id="IPR041373">
    <property type="entry name" value="RT_RNaseH"/>
</dbReference>
<evidence type="ECO:0000313" key="8">
    <source>
        <dbReference type="EMBL" id="MBW0549486.1"/>
    </source>
</evidence>
<dbReference type="EMBL" id="AVOT02054831">
    <property type="protein sequence ID" value="MBW0549486.1"/>
    <property type="molecule type" value="Genomic_DNA"/>
</dbReference>
<evidence type="ECO:0000259" key="7">
    <source>
        <dbReference type="Pfam" id="PF17917"/>
    </source>
</evidence>
<sequence length="314" mass="35527">MYGIDLHNNKDRYVTIGDNKNQKMTFLPFKKQVTVSKVPQVSLELKQFKPEQLNEAEIKLHFTEKQESELFAILYDHKGALASDKKPLGAILFNEFEIILTIEGTYPPRLRNPAYPESPKSRQALEIHTKELLNLGIYIDASGDGVGAALHQVQIINDKPVEGPICFICRQIKPNEGIYGGSQMECLCLVWAVEKLNYSLVGCAFELITDFTTVEPLSNMKAPNRHVLRWQIAIKEYRVDMTIVHKVGNINKNVDGLSRWPLPNNIDIPAYVPEEASPQIPIGGLSFTDPNTTPLEVFSDTQKTKNNKIIYNYK</sequence>
<keyword evidence="9" id="KW-1185">Reference proteome</keyword>
<comment type="caution">
    <text evidence="8">The sequence shown here is derived from an EMBL/GenBank/DDBJ whole genome shotgun (WGS) entry which is preliminary data.</text>
</comment>
<protein>
    <recommendedName>
        <fullName evidence="7">Reverse transcriptase RNase H-like domain-containing protein</fullName>
    </recommendedName>
</protein>